<comment type="caution">
    <text evidence="2">The sequence shown here is derived from an EMBL/GenBank/DDBJ whole genome shotgun (WGS) entry which is preliminary data.</text>
</comment>
<evidence type="ECO:0000313" key="2">
    <source>
        <dbReference type="EMBL" id="NEV63809.1"/>
    </source>
</evidence>
<proteinExistence type="predicted"/>
<name>A0A6M0K355_9GAMM</name>
<protein>
    <submittedName>
        <fullName evidence="2">SH3 domain-containing protein</fullName>
    </submittedName>
</protein>
<dbReference type="Gene3D" id="2.30.30.40">
    <property type="entry name" value="SH3 Domains"/>
    <property type="match status" value="1"/>
</dbReference>
<dbReference type="AlphaFoldDB" id="A0A6M0K355"/>
<sequence>MRPRDIDHWPLPRKRHPQPALGLALLLQMIPCSVLLAGADGPDFFSVTGVAANNVLNLRAGPSAQEEKIGEIPPDGTCLRNLGCRGGLTYQEYSTLSTKERAERLRERPRWCQVDYQGLRGWVAARYLVEGSCAARP</sequence>
<dbReference type="EMBL" id="JAAIJQ010000063">
    <property type="protein sequence ID" value="NEV63809.1"/>
    <property type="molecule type" value="Genomic_DNA"/>
</dbReference>
<feature type="domain" description="SH3b" evidence="1">
    <location>
        <begin position="55"/>
        <end position="128"/>
    </location>
</feature>
<dbReference type="Proteomes" id="UP000483379">
    <property type="component" value="Unassembled WGS sequence"/>
</dbReference>
<organism evidence="2 3">
    <name type="scientific">Thiorhodococcus minor</name>
    <dbReference type="NCBI Taxonomy" id="57489"/>
    <lineage>
        <taxon>Bacteria</taxon>
        <taxon>Pseudomonadati</taxon>
        <taxon>Pseudomonadota</taxon>
        <taxon>Gammaproteobacteria</taxon>
        <taxon>Chromatiales</taxon>
        <taxon>Chromatiaceae</taxon>
        <taxon>Thiorhodococcus</taxon>
    </lineage>
</organism>
<accession>A0A6M0K355</accession>
<dbReference type="InterPro" id="IPR003646">
    <property type="entry name" value="SH3-like_bac-type"/>
</dbReference>
<evidence type="ECO:0000313" key="3">
    <source>
        <dbReference type="Proteomes" id="UP000483379"/>
    </source>
</evidence>
<evidence type="ECO:0000259" key="1">
    <source>
        <dbReference type="Pfam" id="PF08239"/>
    </source>
</evidence>
<gene>
    <name evidence="2" type="ORF">G3446_18270</name>
</gene>
<dbReference type="Pfam" id="PF08239">
    <property type="entry name" value="SH3_3"/>
    <property type="match status" value="1"/>
</dbReference>
<dbReference type="RefSeq" id="WP_164454272.1">
    <property type="nucleotide sequence ID" value="NZ_JAAIJQ010000063.1"/>
</dbReference>
<reference evidence="2 3" key="1">
    <citation type="submission" date="2020-02" db="EMBL/GenBank/DDBJ databases">
        <title>Genome sequences of Thiorhodococcus mannitoliphagus and Thiorhodococcus minor, purple sulfur photosynthetic bacteria in the gammaproteobacterial family, Chromatiaceae.</title>
        <authorList>
            <person name="Aviles F.A."/>
            <person name="Meyer T.E."/>
            <person name="Kyndt J.A."/>
        </authorList>
    </citation>
    <scope>NUCLEOTIDE SEQUENCE [LARGE SCALE GENOMIC DNA]</scope>
    <source>
        <strain evidence="2 3">DSM 11518</strain>
    </source>
</reference>
<keyword evidence="3" id="KW-1185">Reference proteome</keyword>